<dbReference type="Pfam" id="PF01657">
    <property type="entry name" value="Stress-antifung"/>
    <property type="match status" value="2"/>
</dbReference>
<keyword evidence="6" id="KW-0677">Repeat</keyword>
<dbReference type="Gene3D" id="3.30.200.20">
    <property type="entry name" value="Phosphorylase Kinase, domain 1"/>
    <property type="match status" value="1"/>
</dbReference>
<dbReference type="AlphaFoldDB" id="A0ABC9FWD2"/>
<evidence type="ECO:0000256" key="4">
    <source>
        <dbReference type="ARBA" id="ARBA00022692"/>
    </source>
</evidence>
<dbReference type="CDD" id="cd14066">
    <property type="entry name" value="STKc_IRAK"/>
    <property type="match status" value="1"/>
</dbReference>
<evidence type="ECO:0000256" key="8">
    <source>
        <dbReference type="ARBA" id="ARBA00022777"/>
    </source>
</evidence>
<dbReference type="GO" id="GO:0016020">
    <property type="term" value="C:membrane"/>
    <property type="evidence" value="ECO:0007669"/>
    <property type="project" value="UniProtKB-SubCell"/>
</dbReference>
<keyword evidence="4" id="KW-0812">Transmembrane</keyword>
<organism evidence="18 19">
    <name type="scientific">Urochloa decumbens</name>
    <dbReference type="NCBI Taxonomy" id="240449"/>
    <lineage>
        <taxon>Eukaryota</taxon>
        <taxon>Viridiplantae</taxon>
        <taxon>Streptophyta</taxon>
        <taxon>Embryophyta</taxon>
        <taxon>Tracheophyta</taxon>
        <taxon>Spermatophyta</taxon>
        <taxon>Magnoliopsida</taxon>
        <taxon>Liliopsida</taxon>
        <taxon>Poales</taxon>
        <taxon>Poaceae</taxon>
        <taxon>PACMAD clade</taxon>
        <taxon>Panicoideae</taxon>
        <taxon>Panicodae</taxon>
        <taxon>Paniceae</taxon>
        <taxon>Melinidinae</taxon>
        <taxon>Urochloa</taxon>
    </lineage>
</organism>
<feature type="domain" description="Gnk2-homologous" evidence="17">
    <location>
        <begin position="142"/>
        <end position="250"/>
    </location>
</feature>
<dbReference type="InterPro" id="IPR011009">
    <property type="entry name" value="Kinase-like_dom_sf"/>
</dbReference>
<dbReference type="Pfam" id="PF00069">
    <property type="entry name" value="Pkinase"/>
    <property type="match status" value="1"/>
</dbReference>
<reference evidence="19" key="1">
    <citation type="submission" date="2024-06" db="EMBL/GenBank/DDBJ databases">
        <authorList>
            <person name="Ryan C."/>
        </authorList>
    </citation>
    <scope>NUCLEOTIDE SEQUENCE [LARGE SCALE GENOMIC DNA]</scope>
</reference>
<dbReference type="PANTHER" id="PTHR27002">
    <property type="entry name" value="RECEPTOR-LIKE SERINE/THREONINE-PROTEIN KINASE SD1-8"/>
    <property type="match status" value="1"/>
</dbReference>
<keyword evidence="3" id="KW-0808">Transferase</keyword>
<dbReference type="SUPFAM" id="SSF56112">
    <property type="entry name" value="Protein kinase-like (PK-like)"/>
    <property type="match status" value="1"/>
</dbReference>
<feature type="domain" description="Protein kinase" evidence="16">
    <location>
        <begin position="344"/>
        <end position="614"/>
    </location>
</feature>
<dbReference type="Gene3D" id="3.30.430.20">
    <property type="entry name" value="Gnk2 domain, C-X8-C-X2-C motif"/>
    <property type="match status" value="2"/>
</dbReference>
<dbReference type="InterPro" id="IPR002902">
    <property type="entry name" value="GNK2"/>
</dbReference>
<sequence>MDWRECAITLSQNLRVTILIAVFLAPQLAFADILWQDCVTTWKYTANSAYLSNLIQLSATLTEKASTSPTLFAMDSAGTVPDTVYALALCRGDTNASACGDCVANAFQDAQQVCMSSMDVTIFYDPCYLRFSNQNFLDSSLNNKQHIVPNGENVTSPAAAFDAAVGVLLNAIVDYAVLNSSSRFGTGEVNFDKSNPNIYALAQCTPDMSPDVCRACLDQIVKVMPKHFSGRQGGRILGLRCNYRFELYPPFSGSPLVHLPAAPGSAVTPPPVDKEGTKNKAITIPVIALVTISSALTFTLVCLCVWIRRKPQGFVLYSSNKENNESIDLFMLDFSKLQVATENFAQRNKLGEGGFGAVYKGSLPDGQQIAVKRLSQGSNQGMEELKNELVLVAKLQHRNLVRLIGVCLEEQEKLVVYEYMPNKSLDKILFDREKSKDLDWGNRFKIINGIVRGLQYVHEDSQLKIIHRDLKASNILLDLHLNPKISDFGLARPFVGEQSKDVTNRVVGTFGYMAPEYFIHGHYSIKSDVFSFGIMVLEIVTGRRNCSSYNSQQSFHFLTIIWKHWTQGTILEIVDPFLRGFPEDQVLTCVHVGLLCIQENPSDRPTMSQVNAILSTNTSSLQNPSKPAFCSRATNTDSDPHQEVRSATCKPAVVSQNEMSITELEAR</sequence>
<evidence type="ECO:0000313" key="19">
    <source>
        <dbReference type="Proteomes" id="UP001497457"/>
    </source>
</evidence>
<accession>A0ABC9FWD2</accession>
<dbReference type="PROSITE" id="PS00108">
    <property type="entry name" value="PROTEIN_KINASE_ST"/>
    <property type="match status" value="1"/>
</dbReference>
<dbReference type="PROSITE" id="PS50011">
    <property type="entry name" value="PROTEIN_KINASE_DOM"/>
    <property type="match status" value="1"/>
</dbReference>
<feature type="binding site" evidence="15">
    <location>
        <position position="372"/>
    </location>
    <ligand>
        <name>ATP</name>
        <dbReference type="ChEBI" id="CHEBI:30616"/>
    </ligand>
</feature>
<dbReference type="GO" id="GO:0042742">
    <property type="term" value="P:defense response to bacterium"/>
    <property type="evidence" value="ECO:0007669"/>
    <property type="project" value="UniProtKB-ARBA"/>
</dbReference>
<evidence type="ECO:0000259" key="16">
    <source>
        <dbReference type="PROSITE" id="PS50011"/>
    </source>
</evidence>
<keyword evidence="14" id="KW-0325">Glycoprotein</keyword>
<dbReference type="FunFam" id="3.30.430.20:FF:000006">
    <property type="entry name" value="Receptor-like serine-threonine protein kinase"/>
    <property type="match status" value="1"/>
</dbReference>
<dbReference type="FunFam" id="3.30.430.20:FF:000004">
    <property type="entry name" value="Receptor-like serine-threonine protein kinase"/>
    <property type="match status" value="1"/>
</dbReference>
<dbReference type="Proteomes" id="UP001497457">
    <property type="component" value="Chromosome 7b"/>
</dbReference>
<keyword evidence="10 15" id="KW-0067">ATP-binding</keyword>
<keyword evidence="5" id="KW-0732">Signal</keyword>
<evidence type="ECO:0000256" key="5">
    <source>
        <dbReference type="ARBA" id="ARBA00022729"/>
    </source>
</evidence>
<comment type="subcellular location">
    <subcellularLocation>
        <location evidence="1">Membrane</location>
        <topology evidence="1">Single-pass membrane protein</topology>
    </subcellularLocation>
</comment>
<protein>
    <recommendedName>
        <fullName evidence="20">Cysteine-rich receptor-like protein kinase 10</fullName>
    </recommendedName>
</protein>
<keyword evidence="11" id="KW-1133">Transmembrane helix</keyword>
<dbReference type="GO" id="GO:0005524">
    <property type="term" value="F:ATP binding"/>
    <property type="evidence" value="ECO:0007669"/>
    <property type="project" value="UniProtKB-UniRule"/>
</dbReference>
<evidence type="ECO:0000256" key="2">
    <source>
        <dbReference type="ARBA" id="ARBA00022527"/>
    </source>
</evidence>
<evidence type="ECO:0000256" key="9">
    <source>
        <dbReference type="ARBA" id="ARBA00022821"/>
    </source>
</evidence>
<dbReference type="InterPro" id="IPR008271">
    <property type="entry name" value="Ser/Thr_kinase_AS"/>
</dbReference>
<dbReference type="GO" id="GO:0004674">
    <property type="term" value="F:protein serine/threonine kinase activity"/>
    <property type="evidence" value="ECO:0007669"/>
    <property type="project" value="UniProtKB-KW"/>
</dbReference>
<gene>
    <name evidence="18" type="ORF">URODEC1_LOCUS109851</name>
</gene>
<evidence type="ECO:0000256" key="10">
    <source>
        <dbReference type="ARBA" id="ARBA00022840"/>
    </source>
</evidence>
<dbReference type="InterPro" id="IPR000719">
    <property type="entry name" value="Prot_kinase_dom"/>
</dbReference>
<keyword evidence="9" id="KW-0611">Plant defense</keyword>
<dbReference type="FunFam" id="1.10.510.10:FF:000129">
    <property type="entry name" value="cysteine-rich receptor-like protein kinase 10"/>
    <property type="match status" value="1"/>
</dbReference>
<keyword evidence="2" id="KW-0723">Serine/threonine-protein kinase</keyword>
<dbReference type="PROSITE" id="PS51473">
    <property type="entry name" value="GNK2"/>
    <property type="match status" value="2"/>
</dbReference>
<dbReference type="PROSITE" id="PS00107">
    <property type="entry name" value="PROTEIN_KINASE_ATP"/>
    <property type="match status" value="1"/>
</dbReference>
<evidence type="ECO:0000256" key="12">
    <source>
        <dbReference type="ARBA" id="ARBA00023136"/>
    </source>
</evidence>
<dbReference type="InterPro" id="IPR017441">
    <property type="entry name" value="Protein_kinase_ATP_BS"/>
</dbReference>
<evidence type="ECO:0000259" key="17">
    <source>
        <dbReference type="PROSITE" id="PS51473"/>
    </source>
</evidence>
<keyword evidence="13" id="KW-1015">Disulfide bond</keyword>
<dbReference type="FunFam" id="3.30.200.20:FF:000142">
    <property type="entry name" value="Cysteine-rich receptor-like protein kinase 10"/>
    <property type="match status" value="1"/>
</dbReference>
<keyword evidence="12" id="KW-0472">Membrane</keyword>
<dbReference type="Gene3D" id="1.10.510.10">
    <property type="entry name" value="Transferase(Phosphotransferase) domain 1"/>
    <property type="match status" value="1"/>
</dbReference>
<dbReference type="SMART" id="SM00220">
    <property type="entry name" value="S_TKc"/>
    <property type="match status" value="1"/>
</dbReference>
<keyword evidence="7 15" id="KW-0547">Nucleotide-binding</keyword>
<reference evidence="18 19" key="2">
    <citation type="submission" date="2024-10" db="EMBL/GenBank/DDBJ databases">
        <authorList>
            <person name="Ryan C."/>
        </authorList>
    </citation>
    <scope>NUCLEOTIDE SEQUENCE [LARGE SCALE GENOMIC DNA]</scope>
</reference>
<evidence type="ECO:0000256" key="7">
    <source>
        <dbReference type="ARBA" id="ARBA00022741"/>
    </source>
</evidence>
<evidence type="ECO:0000256" key="1">
    <source>
        <dbReference type="ARBA" id="ARBA00004167"/>
    </source>
</evidence>
<dbReference type="EMBL" id="OZ075117">
    <property type="protein sequence ID" value="CAL5083298.1"/>
    <property type="molecule type" value="Genomic_DNA"/>
</dbReference>
<dbReference type="PANTHER" id="PTHR27002:SF347">
    <property type="entry name" value="OS07G0537000 PROTEIN"/>
    <property type="match status" value="1"/>
</dbReference>
<evidence type="ECO:0000256" key="13">
    <source>
        <dbReference type="ARBA" id="ARBA00023157"/>
    </source>
</evidence>
<dbReference type="CDD" id="cd23509">
    <property type="entry name" value="Gnk2-like"/>
    <property type="match status" value="2"/>
</dbReference>
<evidence type="ECO:0000256" key="14">
    <source>
        <dbReference type="ARBA" id="ARBA00023180"/>
    </source>
</evidence>
<evidence type="ECO:0000313" key="18">
    <source>
        <dbReference type="EMBL" id="CAL5083298.1"/>
    </source>
</evidence>
<keyword evidence="8" id="KW-0418">Kinase</keyword>
<keyword evidence="19" id="KW-1185">Reference proteome</keyword>
<evidence type="ECO:0000256" key="15">
    <source>
        <dbReference type="PROSITE-ProRule" id="PRU10141"/>
    </source>
</evidence>
<proteinExistence type="predicted"/>
<evidence type="ECO:0008006" key="20">
    <source>
        <dbReference type="Google" id="ProtNLM"/>
    </source>
</evidence>
<evidence type="ECO:0000256" key="3">
    <source>
        <dbReference type="ARBA" id="ARBA00022679"/>
    </source>
</evidence>
<name>A0ABC9FWD2_9POAL</name>
<evidence type="ECO:0000256" key="6">
    <source>
        <dbReference type="ARBA" id="ARBA00022737"/>
    </source>
</evidence>
<evidence type="ECO:0000256" key="11">
    <source>
        <dbReference type="ARBA" id="ARBA00022989"/>
    </source>
</evidence>
<dbReference type="InterPro" id="IPR038408">
    <property type="entry name" value="GNK2_sf"/>
</dbReference>
<feature type="domain" description="Gnk2-homologous" evidence="17">
    <location>
        <begin position="32"/>
        <end position="136"/>
    </location>
</feature>